<reference evidence="2" key="1">
    <citation type="journal article" date="2020" name="Nature">
        <title>Giant virus diversity and host interactions through global metagenomics.</title>
        <authorList>
            <person name="Schulz F."/>
            <person name="Roux S."/>
            <person name="Paez-Espino D."/>
            <person name="Jungbluth S."/>
            <person name="Walsh D.A."/>
            <person name="Denef V.J."/>
            <person name="McMahon K.D."/>
            <person name="Konstantinidis K.T."/>
            <person name="Eloe-Fadrosh E.A."/>
            <person name="Kyrpides N.C."/>
            <person name="Woyke T."/>
        </authorList>
    </citation>
    <scope>NUCLEOTIDE SEQUENCE</scope>
    <source>
        <strain evidence="2">GVMAG-S-1101169-75</strain>
    </source>
</reference>
<dbReference type="InterPro" id="IPR002109">
    <property type="entry name" value="Glutaredoxin"/>
</dbReference>
<dbReference type="AlphaFoldDB" id="A0A6C0K1K7"/>
<name>A0A6C0K1K7_9ZZZZ</name>
<dbReference type="SUPFAM" id="SSF52833">
    <property type="entry name" value="Thioredoxin-like"/>
    <property type="match status" value="1"/>
</dbReference>
<dbReference type="CDD" id="cd02066">
    <property type="entry name" value="GRX_family"/>
    <property type="match status" value="1"/>
</dbReference>
<dbReference type="PROSITE" id="PS51354">
    <property type="entry name" value="GLUTAREDOXIN_2"/>
    <property type="match status" value="1"/>
</dbReference>
<feature type="domain" description="Glutaredoxin" evidence="1">
    <location>
        <begin position="32"/>
        <end position="81"/>
    </location>
</feature>
<proteinExistence type="predicted"/>
<organism evidence="2">
    <name type="scientific">viral metagenome</name>
    <dbReference type="NCBI Taxonomy" id="1070528"/>
    <lineage>
        <taxon>unclassified sequences</taxon>
        <taxon>metagenomes</taxon>
        <taxon>organismal metagenomes</taxon>
    </lineage>
</organism>
<protein>
    <recommendedName>
        <fullName evidence="1">Glutaredoxin domain-containing protein</fullName>
    </recommendedName>
</protein>
<evidence type="ECO:0000259" key="1">
    <source>
        <dbReference type="Pfam" id="PF00462"/>
    </source>
</evidence>
<accession>A0A6C0K1K7</accession>
<dbReference type="Pfam" id="PF00462">
    <property type="entry name" value="Glutaredoxin"/>
    <property type="match status" value="1"/>
</dbReference>
<dbReference type="InterPro" id="IPR036249">
    <property type="entry name" value="Thioredoxin-like_sf"/>
</dbReference>
<dbReference type="Gene3D" id="3.40.30.10">
    <property type="entry name" value="Glutaredoxin"/>
    <property type="match status" value="1"/>
</dbReference>
<evidence type="ECO:0000313" key="2">
    <source>
        <dbReference type="EMBL" id="QHU11935.1"/>
    </source>
</evidence>
<sequence>MKNLGFSFFKDKQKMSQTWTQPPDEGFFAYLLQSCPFSKKVAKFLSLPQKKWVRRNSDAFHTMREQYDWPTFPIVFYNGQLLGGSEEFIDLVNSFEE</sequence>
<dbReference type="EMBL" id="MN740792">
    <property type="protein sequence ID" value="QHU11935.1"/>
    <property type="molecule type" value="Genomic_DNA"/>
</dbReference>